<sequence>MVKVNNYRKSAILVAVFFILGGMVSYFINDAPHEKLSTGDKVPSQHGSGLMGTPLTQPITKTSLPKADASPDPDLQAIRKTKRDRLFDYSRSGNFADTRSVLKAALTDGLISEDEYYGELAHMFHLPVKQAHSIISEIIGSGNAYGFEVLVASLEENYEVAKSMTADERQDVFEQLNKNKPGMVSDMSLLGVGSVSKYTSWVGSLRAFSTEEAFIKNLNDLIENRISDPREAFGLYDILIKKNYSEKVSSSALRKYNFFIATYQESYPKNRIAELVSSGNW</sequence>
<organism evidence="2 3">
    <name type="scientific">Comamonas koreensis</name>
    <dbReference type="NCBI Taxonomy" id="160825"/>
    <lineage>
        <taxon>Bacteria</taxon>
        <taxon>Pseudomonadati</taxon>
        <taxon>Pseudomonadota</taxon>
        <taxon>Betaproteobacteria</taxon>
        <taxon>Burkholderiales</taxon>
        <taxon>Comamonadaceae</taxon>
        <taxon>Comamonas</taxon>
    </lineage>
</organism>
<keyword evidence="3" id="KW-1185">Reference proteome</keyword>
<evidence type="ECO:0000313" key="3">
    <source>
        <dbReference type="Proteomes" id="UP001199260"/>
    </source>
</evidence>
<protein>
    <submittedName>
        <fullName evidence="2">Uncharacterized protein</fullName>
    </submittedName>
</protein>
<keyword evidence="1" id="KW-0812">Transmembrane</keyword>
<evidence type="ECO:0000256" key="1">
    <source>
        <dbReference type="SAM" id="Phobius"/>
    </source>
</evidence>
<accession>A0AAW4XVK7</accession>
<reference evidence="2 3" key="1">
    <citation type="submission" date="2021-11" db="EMBL/GenBank/DDBJ databases">
        <title>Genome sequence.</title>
        <authorList>
            <person name="Sun Q."/>
        </authorList>
    </citation>
    <scope>NUCLEOTIDE SEQUENCE [LARGE SCALE GENOMIC DNA]</scope>
    <source>
        <strain evidence="2 3">KCTC 12005</strain>
    </source>
</reference>
<proteinExistence type="predicted"/>
<feature type="transmembrane region" description="Helical" evidence="1">
    <location>
        <begin position="12"/>
        <end position="28"/>
    </location>
</feature>
<dbReference type="RefSeq" id="WP_230774112.1">
    <property type="nucleotide sequence ID" value="NZ_JAJNCT010000009.1"/>
</dbReference>
<dbReference type="AlphaFoldDB" id="A0AAW4XVK7"/>
<dbReference type="Proteomes" id="UP001199260">
    <property type="component" value="Unassembled WGS sequence"/>
</dbReference>
<keyword evidence="1" id="KW-0472">Membrane</keyword>
<keyword evidence="1" id="KW-1133">Transmembrane helix</keyword>
<evidence type="ECO:0000313" key="2">
    <source>
        <dbReference type="EMBL" id="MCD2165442.1"/>
    </source>
</evidence>
<name>A0AAW4XVK7_9BURK</name>
<dbReference type="EMBL" id="JAJNCT010000009">
    <property type="protein sequence ID" value="MCD2165442.1"/>
    <property type="molecule type" value="Genomic_DNA"/>
</dbReference>
<gene>
    <name evidence="2" type="ORF">LPW39_09870</name>
</gene>
<comment type="caution">
    <text evidence="2">The sequence shown here is derived from an EMBL/GenBank/DDBJ whole genome shotgun (WGS) entry which is preliminary data.</text>
</comment>